<evidence type="ECO:0000256" key="1">
    <source>
        <dbReference type="ARBA" id="ARBA00004127"/>
    </source>
</evidence>
<dbReference type="GO" id="GO:0012505">
    <property type="term" value="C:endomembrane system"/>
    <property type="evidence" value="ECO:0007669"/>
    <property type="project" value="UniProtKB-SubCell"/>
</dbReference>
<proteinExistence type="inferred from homology"/>
<dbReference type="SFLD" id="SFLDF00027">
    <property type="entry name" value="p-type_atpase"/>
    <property type="match status" value="1"/>
</dbReference>
<feature type="transmembrane region" description="Helical" evidence="15">
    <location>
        <begin position="108"/>
        <end position="126"/>
    </location>
</feature>
<dbReference type="SFLD" id="SFLDS00003">
    <property type="entry name" value="Haloacid_Dehalogenase"/>
    <property type="match status" value="1"/>
</dbReference>
<feature type="transmembrane region" description="Helical" evidence="15">
    <location>
        <begin position="301"/>
        <end position="322"/>
    </location>
</feature>
<comment type="subcellular location">
    <subcellularLocation>
        <location evidence="1">Endomembrane system</location>
        <topology evidence="1">Multi-pass membrane protein</topology>
    </subcellularLocation>
    <subcellularLocation>
        <location evidence="15">Membrane</location>
        <topology evidence="15">Multi-pass membrane protein</topology>
    </subcellularLocation>
</comment>
<feature type="transmembrane region" description="Helical" evidence="15">
    <location>
        <begin position="967"/>
        <end position="987"/>
    </location>
</feature>
<dbReference type="EMBL" id="CR932145">
    <property type="protein sequence ID" value="CAI38977.1"/>
    <property type="molecule type" value="Genomic_DNA"/>
</dbReference>
<organism evidence="19">
    <name type="scientific">Paramecium tetraurelia</name>
    <dbReference type="NCBI Taxonomy" id="5888"/>
    <lineage>
        <taxon>Eukaryota</taxon>
        <taxon>Sar</taxon>
        <taxon>Alveolata</taxon>
        <taxon>Ciliophora</taxon>
        <taxon>Intramacronucleata</taxon>
        <taxon>Oligohymenophorea</taxon>
        <taxon>Peniculida</taxon>
        <taxon>Parameciidae</taxon>
        <taxon>Paramecium</taxon>
    </lineage>
</organism>
<dbReference type="GO" id="GO:0046872">
    <property type="term" value="F:metal ion binding"/>
    <property type="evidence" value="ECO:0007669"/>
    <property type="project" value="UniProtKB-KW"/>
</dbReference>
<evidence type="ECO:0000256" key="5">
    <source>
        <dbReference type="ARBA" id="ARBA00022723"/>
    </source>
</evidence>
<dbReference type="SFLD" id="SFLDG00002">
    <property type="entry name" value="C1.7:_P-type_atpase_like"/>
    <property type="match status" value="1"/>
</dbReference>
<dbReference type="Gene3D" id="3.40.50.1000">
    <property type="entry name" value="HAD superfamily/HAD-like"/>
    <property type="match status" value="1"/>
</dbReference>
<keyword evidence="5" id="KW-0479">Metal-binding</keyword>
<feature type="transmembrane region" description="Helical" evidence="15">
    <location>
        <begin position="937"/>
        <end position="955"/>
    </location>
</feature>
<dbReference type="SUPFAM" id="SSF81653">
    <property type="entry name" value="Calcium ATPase, transduction domain A"/>
    <property type="match status" value="1"/>
</dbReference>
<dbReference type="InterPro" id="IPR036412">
    <property type="entry name" value="HAD-like_sf"/>
</dbReference>
<dbReference type="Gene3D" id="2.70.150.10">
    <property type="entry name" value="Calcium-transporting ATPase, cytoplasmic transduction domain A"/>
    <property type="match status" value="1"/>
</dbReference>
<dbReference type="GO" id="GO:0016887">
    <property type="term" value="F:ATP hydrolysis activity"/>
    <property type="evidence" value="ECO:0007669"/>
    <property type="project" value="InterPro"/>
</dbReference>
<accession>Q3SEE7</accession>
<dbReference type="Pfam" id="PF00689">
    <property type="entry name" value="Cation_ATPase_C"/>
    <property type="match status" value="1"/>
</dbReference>
<gene>
    <name evidence="19" type="primary">PMCA5</name>
</gene>
<dbReference type="InterPro" id="IPR018303">
    <property type="entry name" value="ATPase_P-typ_P_site"/>
</dbReference>
<feature type="transmembrane region" description="Helical" evidence="15">
    <location>
        <begin position="783"/>
        <end position="804"/>
    </location>
</feature>
<name>Q3SEE7_PARTE</name>
<dbReference type="InterPro" id="IPR023299">
    <property type="entry name" value="ATPase_P-typ_cyto_dom_N"/>
</dbReference>
<evidence type="ECO:0000256" key="6">
    <source>
        <dbReference type="ARBA" id="ARBA00022741"/>
    </source>
</evidence>
<dbReference type="InterPro" id="IPR001757">
    <property type="entry name" value="P_typ_ATPase"/>
</dbReference>
<evidence type="ECO:0000259" key="17">
    <source>
        <dbReference type="Pfam" id="PF00689"/>
    </source>
</evidence>
<dbReference type="InterPro" id="IPR023214">
    <property type="entry name" value="HAD_sf"/>
</dbReference>
<evidence type="ECO:0000256" key="8">
    <source>
        <dbReference type="ARBA" id="ARBA00022840"/>
    </source>
</evidence>
<keyword evidence="9" id="KW-0460">Magnesium</keyword>
<evidence type="ECO:0000256" key="15">
    <source>
        <dbReference type="RuleBase" id="RU361146"/>
    </source>
</evidence>
<keyword evidence="3 15" id="KW-0109">Calcium transport</keyword>
<dbReference type="NCBIfam" id="TIGR01517">
    <property type="entry name" value="ATPase-IIB_Ca"/>
    <property type="match status" value="1"/>
</dbReference>
<dbReference type="InterPro" id="IPR006408">
    <property type="entry name" value="P-type_ATPase_IIB"/>
</dbReference>
<dbReference type="SUPFAM" id="SSF81660">
    <property type="entry name" value="Metal cation-transporting ATPase, ATP-binding domain N"/>
    <property type="match status" value="1"/>
</dbReference>
<evidence type="ECO:0000256" key="10">
    <source>
        <dbReference type="ARBA" id="ARBA00022967"/>
    </source>
</evidence>
<dbReference type="PRINTS" id="PR00119">
    <property type="entry name" value="CATATPASE"/>
</dbReference>
<feature type="domain" description="Cation-transporting P-type ATPase C-terminal" evidence="17">
    <location>
        <begin position="808"/>
        <end position="987"/>
    </location>
</feature>
<dbReference type="InterPro" id="IPR004014">
    <property type="entry name" value="ATPase_P-typ_cation-transptr_N"/>
</dbReference>
<sequence length="1050" mass="117410">MSRVNLIEKNSDSELVGQGEEADFKNLFKLDNIRDGVSLGLVQQLGGEQGLAKIFQVDLKVSFNLQVQRGVQDEEQVSTLRNRYGANLPIVKELTPLWKLIVECLGDTMLQILIVAAIVSTVLGIIEGEGGWYEGLTIFLAIFLIIGITAGNNYAKERQFAKLQSKLDEGHVQVKRGGNITTISNKDIVVGDVLLFQLGDIFNVDGLYLSGSEVKIDESAMTGESDEMLKAPLDVCLKDQKGKSPFLMSGTKVNEGTGVMLVLQVGEKTVQNEMKRLGESDSTPTPLQVKLEGVAETIGKVGVIVAILTFVILLVRLFIEYAQNDEQTFWEQFWHLDCLQKILKFFMIGVTIIVVAVPEGLPLAVTITLAFSVNKMKDEQNLVKTLASCEIMGGVNNICSDKTGTLTMNTMQVNSIFCYGSNYKDYQLLQIKNLEKDYLDLLAASNLYNSSAYPKRGINGKFEQIGNKTECALIEFCDMLGYQLSSYRPSDNILRVIPLNSKRKMMISLVHHNNKIYLFTKGAPEMVLKKCSKFINSNGEEAKLTSQDTNNMLQIIEDYASQALRTLGNAYKILNYHLEYDFDSIPEEYLLTDLTLINIAGIKDPVRPDVPSAIQQCYRSGIIVRMVTGDNINTAKAIARDCKILGPDSDLHEYEAMEGSQFRQLTGGLNKVIKDGVEVQEVKDLLKFQEIVVHLKVLARATPEDKFILATGLKQLDNVIAVTGDGTNDAPALRKADVGFAMGITGTDVCKDAADIILLDDNFSSIITACKWGRNIYNCIRKFIQFQLTVNVVALFMSVLGAAVTKEAPLTSIQMLWVNLIMDTFASLALATEPPSDRLLNRKPYGKRESIVNSIMYRTVIGASIYQIAILCLILFIPDRIFDFDDSLDKEYEDRPIQRLTMFFQTFVLMQICNSISCRKLDEVSLNPFSGLFNNSLFWLINLIEVAVQYLLILFGDKFAVVCELTVWQHIFCWIFALGGMIVAIFVRTLPSRWFNGINIFAEEGIEEENLDETIASKLRRKSSIRIGSVYDENHENKRSVQKRLSVFKE</sequence>
<reference evidence="19" key="2">
    <citation type="submission" date="2005-09" db="EMBL/GenBank/DDBJ databases">
        <title>Plasma membrane calcium ATPase of Paramecium tetraurelia: possible roles in chemosensory transduction.</title>
        <authorList>
            <person name="Yano J."/>
            <person name="Valentine M."/>
            <person name="Keiser M."/>
            <person name="Pan Y."/>
            <person name="Zhukovaskaya M."/>
            <person name="Preston R.R."/>
            <person name="Ray K."/>
            <person name="Chandran S."/>
            <person name="Well R."/>
            <person name="van Houten J.L."/>
        </authorList>
    </citation>
    <scope>NUCLEOTIDE SEQUENCE</scope>
</reference>
<dbReference type="NCBIfam" id="TIGR01494">
    <property type="entry name" value="ATPase_P-type"/>
    <property type="match status" value="2"/>
</dbReference>
<comment type="catalytic activity">
    <reaction evidence="14 15">
        <text>Ca(2+)(in) + ATP + H2O = Ca(2+)(out) + ADP + phosphate + H(+)</text>
        <dbReference type="Rhea" id="RHEA:18105"/>
        <dbReference type="ChEBI" id="CHEBI:15377"/>
        <dbReference type="ChEBI" id="CHEBI:15378"/>
        <dbReference type="ChEBI" id="CHEBI:29108"/>
        <dbReference type="ChEBI" id="CHEBI:30616"/>
        <dbReference type="ChEBI" id="CHEBI:43474"/>
        <dbReference type="ChEBI" id="CHEBI:456216"/>
        <dbReference type="EC" id="7.2.2.10"/>
    </reaction>
</comment>
<evidence type="ECO:0000256" key="14">
    <source>
        <dbReference type="ARBA" id="ARBA00048694"/>
    </source>
</evidence>
<keyword evidence="8 15" id="KW-0067">ATP-binding</keyword>
<feature type="domain" description="Cation-transporting P-type ATPase N-terminal" evidence="18">
    <location>
        <begin position="49"/>
        <end position="120"/>
    </location>
</feature>
<dbReference type="PANTHER" id="PTHR24093:SF369">
    <property type="entry name" value="CALCIUM-TRANSPORTING ATPASE"/>
    <property type="match status" value="1"/>
</dbReference>
<evidence type="ECO:0000256" key="4">
    <source>
        <dbReference type="ARBA" id="ARBA00022692"/>
    </source>
</evidence>
<dbReference type="PROSITE" id="PS00154">
    <property type="entry name" value="ATPASE_E1_E2"/>
    <property type="match status" value="1"/>
</dbReference>
<evidence type="ECO:0000256" key="7">
    <source>
        <dbReference type="ARBA" id="ARBA00022837"/>
    </source>
</evidence>
<protein>
    <recommendedName>
        <fullName evidence="15">Calcium-transporting ATPase</fullName>
        <ecNumber evidence="15">7.2.2.10</ecNumber>
    </recommendedName>
</protein>
<dbReference type="Gene3D" id="3.40.1110.10">
    <property type="entry name" value="Calcium-transporting ATPase, cytoplasmic domain N"/>
    <property type="match status" value="1"/>
</dbReference>
<dbReference type="InterPro" id="IPR044492">
    <property type="entry name" value="P_typ_ATPase_HD_dom"/>
</dbReference>
<evidence type="ECO:0000256" key="9">
    <source>
        <dbReference type="ARBA" id="ARBA00022842"/>
    </source>
</evidence>
<dbReference type="GO" id="GO:0016020">
    <property type="term" value="C:membrane"/>
    <property type="evidence" value="ECO:0007669"/>
    <property type="project" value="UniProtKB-SubCell"/>
</dbReference>
<evidence type="ECO:0000256" key="2">
    <source>
        <dbReference type="ARBA" id="ARBA00022448"/>
    </source>
</evidence>
<evidence type="ECO:0000256" key="12">
    <source>
        <dbReference type="ARBA" id="ARBA00023065"/>
    </source>
</evidence>
<dbReference type="InterPro" id="IPR006068">
    <property type="entry name" value="ATPase_P-typ_cation-transptr_C"/>
</dbReference>
<keyword evidence="4 15" id="KW-0812">Transmembrane</keyword>
<keyword evidence="7 15" id="KW-0106">Calcium</keyword>
<dbReference type="PANTHER" id="PTHR24093">
    <property type="entry name" value="CATION TRANSPORTING ATPASE"/>
    <property type="match status" value="1"/>
</dbReference>
<dbReference type="FunFam" id="3.40.1110.10:FF:000045">
    <property type="entry name" value="Calcium-transporting ATPase"/>
    <property type="match status" value="1"/>
</dbReference>
<feature type="transmembrane region" description="Helical" evidence="15">
    <location>
        <begin position="342"/>
        <end position="371"/>
    </location>
</feature>
<dbReference type="CDD" id="cd02081">
    <property type="entry name" value="P-type_ATPase_Ca_PMCA-like"/>
    <property type="match status" value="1"/>
</dbReference>
<dbReference type="AlphaFoldDB" id="Q3SEE7"/>
<comment type="function">
    <text evidence="15">Catalyzes the hydrolysis of ATP coupled with the transport of calcium.</text>
</comment>
<keyword evidence="10" id="KW-1278">Translocase</keyword>
<dbReference type="InterPro" id="IPR008250">
    <property type="entry name" value="ATPase_P-typ_transduc_dom_A_sf"/>
</dbReference>
<comment type="similarity">
    <text evidence="15">Belongs to the cation transport ATPase (P-type) (TC 3.A.3) family.</text>
</comment>
<keyword evidence="11 15" id="KW-1133">Transmembrane helix</keyword>
<dbReference type="EC" id="7.2.2.10" evidence="15"/>
<feature type="transmembrane region" description="Helical" evidence="15">
    <location>
        <begin position="855"/>
        <end position="877"/>
    </location>
</feature>
<dbReference type="Pfam" id="PF00122">
    <property type="entry name" value="E1-E2_ATPase"/>
    <property type="match status" value="1"/>
</dbReference>
<evidence type="ECO:0000259" key="16">
    <source>
        <dbReference type="Pfam" id="PF00122"/>
    </source>
</evidence>
<evidence type="ECO:0000256" key="11">
    <source>
        <dbReference type="ARBA" id="ARBA00022989"/>
    </source>
</evidence>
<keyword evidence="2 15" id="KW-0813">Transport</keyword>
<dbReference type="Pfam" id="PF13246">
    <property type="entry name" value="Cation_ATPase"/>
    <property type="match status" value="1"/>
</dbReference>
<keyword evidence="6 15" id="KW-0547">Nucleotide-binding</keyword>
<dbReference type="FunFam" id="3.40.50.1000:FF:000191">
    <property type="entry name" value="Calcium-transporting ATPase"/>
    <property type="match status" value="1"/>
</dbReference>
<dbReference type="Gene3D" id="1.20.1110.10">
    <property type="entry name" value="Calcium-transporting ATPase, transmembrane domain"/>
    <property type="match status" value="1"/>
</dbReference>
<dbReference type="SUPFAM" id="SSF56784">
    <property type="entry name" value="HAD-like"/>
    <property type="match status" value="1"/>
</dbReference>
<dbReference type="SUPFAM" id="SSF81665">
    <property type="entry name" value="Calcium ATPase, transmembrane domain M"/>
    <property type="match status" value="1"/>
</dbReference>
<evidence type="ECO:0000259" key="18">
    <source>
        <dbReference type="Pfam" id="PF00690"/>
    </source>
</evidence>
<dbReference type="GO" id="GO:0005388">
    <property type="term" value="F:P-type calcium transporter activity"/>
    <property type="evidence" value="ECO:0007669"/>
    <property type="project" value="UniProtKB-EC"/>
</dbReference>
<dbReference type="InterPro" id="IPR059000">
    <property type="entry name" value="ATPase_P-type_domA"/>
</dbReference>
<evidence type="ECO:0000313" key="19">
    <source>
        <dbReference type="EMBL" id="CAI38977.1"/>
    </source>
</evidence>
<dbReference type="GO" id="GO:0005524">
    <property type="term" value="F:ATP binding"/>
    <property type="evidence" value="ECO:0007669"/>
    <property type="project" value="UniProtKB-KW"/>
</dbReference>
<dbReference type="FunFam" id="1.20.1110.10:FF:000039">
    <property type="entry name" value="Calcium-transporting ATPase"/>
    <property type="match status" value="1"/>
</dbReference>
<evidence type="ECO:0000256" key="3">
    <source>
        <dbReference type="ARBA" id="ARBA00022568"/>
    </source>
</evidence>
<dbReference type="InterPro" id="IPR023298">
    <property type="entry name" value="ATPase_P-typ_TM_dom_sf"/>
</dbReference>
<keyword evidence="12 15" id="KW-0406">Ion transport</keyword>
<reference evidence="19" key="1">
    <citation type="submission" date="2005-01" db="EMBL/GenBank/DDBJ databases">
        <authorList>
            <person name="Genoscope"/>
        </authorList>
    </citation>
    <scope>NUCLEOTIDE SEQUENCE</scope>
</reference>
<evidence type="ECO:0000256" key="13">
    <source>
        <dbReference type="ARBA" id="ARBA00023136"/>
    </source>
</evidence>
<comment type="caution">
    <text evidence="15">Lacks conserved residue(s) required for the propagation of feature annotation.</text>
</comment>
<dbReference type="Pfam" id="PF00690">
    <property type="entry name" value="Cation_ATPase_N"/>
    <property type="match status" value="1"/>
</dbReference>
<keyword evidence="13 15" id="KW-0472">Membrane</keyword>
<feature type="transmembrane region" description="Helical" evidence="15">
    <location>
        <begin position="132"/>
        <end position="155"/>
    </location>
</feature>
<feature type="domain" description="P-type ATPase A" evidence="16">
    <location>
        <begin position="168"/>
        <end position="276"/>
    </location>
</feature>